<evidence type="ECO:0000313" key="2">
    <source>
        <dbReference type="Proteomes" id="UP001597337"/>
    </source>
</evidence>
<gene>
    <name evidence="1" type="ORF">ACFSJC_04855</name>
</gene>
<organism evidence="1 2">
    <name type="scientific">Thiorhodococcus fuscus</name>
    <dbReference type="NCBI Taxonomy" id="527200"/>
    <lineage>
        <taxon>Bacteria</taxon>
        <taxon>Pseudomonadati</taxon>
        <taxon>Pseudomonadota</taxon>
        <taxon>Gammaproteobacteria</taxon>
        <taxon>Chromatiales</taxon>
        <taxon>Chromatiaceae</taxon>
        <taxon>Thiorhodococcus</taxon>
    </lineage>
</organism>
<dbReference type="RefSeq" id="WP_386024035.1">
    <property type="nucleotide sequence ID" value="NZ_JBHUHX010000009.1"/>
</dbReference>
<dbReference type="EMBL" id="JBHUHX010000009">
    <property type="protein sequence ID" value="MFD2111172.1"/>
    <property type="molecule type" value="Genomic_DNA"/>
</dbReference>
<name>A0ABW4Y4R8_9GAMM</name>
<protein>
    <submittedName>
        <fullName evidence="1">Uncharacterized protein</fullName>
    </submittedName>
</protein>
<comment type="caution">
    <text evidence="1">The sequence shown here is derived from an EMBL/GenBank/DDBJ whole genome shotgun (WGS) entry which is preliminary data.</text>
</comment>
<keyword evidence="2" id="KW-1185">Reference proteome</keyword>
<sequence>MNDMTSALGDALATWASGRHISREIRNSLLESGYSADDIAMMELHHFKPAHLHLSRTSQTGENQ</sequence>
<dbReference type="Proteomes" id="UP001597337">
    <property type="component" value="Unassembled WGS sequence"/>
</dbReference>
<evidence type="ECO:0000313" key="1">
    <source>
        <dbReference type="EMBL" id="MFD2111172.1"/>
    </source>
</evidence>
<accession>A0ABW4Y4R8</accession>
<proteinExistence type="predicted"/>
<reference evidence="2" key="1">
    <citation type="journal article" date="2019" name="Int. J. Syst. Evol. Microbiol.">
        <title>The Global Catalogue of Microorganisms (GCM) 10K type strain sequencing project: providing services to taxonomists for standard genome sequencing and annotation.</title>
        <authorList>
            <consortium name="The Broad Institute Genomics Platform"/>
            <consortium name="The Broad Institute Genome Sequencing Center for Infectious Disease"/>
            <person name="Wu L."/>
            <person name="Ma J."/>
        </authorList>
    </citation>
    <scope>NUCLEOTIDE SEQUENCE [LARGE SCALE GENOMIC DNA]</scope>
    <source>
        <strain evidence="2">KACC 12597</strain>
    </source>
</reference>